<protein>
    <recommendedName>
        <fullName evidence="5">CUB domain-containing protein</fullName>
    </recommendedName>
</protein>
<dbReference type="STRING" id="69004.A0A182Q9V2"/>
<feature type="transmembrane region" description="Helical" evidence="3">
    <location>
        <begin position="1217"/>
        <end position="1237"/>
    </location>
</feature>
<dbReference type="InterPro" id="IPR002172">
    <property type="entry name" value="LDrepeatLR_classA_rpt"/>
</dbReference>
<dbReference type="Pfam" id="PF00057">
    <property type="entry name" value="Ldl_recept_a"/>
    <property type="match status" value="1"/>
</dbReference>
<reference evidence="6" key="2">
    <citation type="submission" date="2020-05" db="UniProtKB">
        <authorList>
            <consortium name="EnsemblMetazoa"/>
        </authorList>
    </citation>
    <scope>IDENTIFICATION</scope>
    <source>
        <strain evidence="6">FAR1</strain>
    </source>
</reference>
<dbReference type="InterPro" id="IPR053207">
    <property type="entry name" value="Non-NMDA_GluR_Accessory"/>
</dbReference>
<name>A0A182Q9V2_9DIPT</name>
<keyword evidence="1 2" id="KW-1015">Disulfide bond</keyword>
<keyword evidence="3" id="KW-0472">Membrane</keyword>
<dbReference type="Proteomes" id="UP000075886">
    <property type="component" value="Unassembled WGS sequence"/>
</dbReference>
<keyword evidence="3" id="KW-1133">Transmembrane helix</keyword>
<dbReference type="SUPFAM" id="SSF57424">
    <property type="entry name" value="LDL receptor-like module"/>
    <property type="match status" value="1"/>
</dbReference>
<evidence type="ECO:0000256" key="2">
    <source>
        <dbReference type="PROSITE-ProRule" id="PRU00124"/>
    </source>
</evidence>
<comment type="caution">
    <text evidence="2">Lacks conserved residue(s) required for the propagation of feature annotation.</text>
</comment>
<dbReference type="PANTHER" id="PTHR47537:SF4">
    <property type="entry name" value="GH12701P"/>
    <property type="match status" value="1"/>
</dbReference>
<dbReference type="InterPro" id="IPR023415">
    <property type="entry name" value="LDLR_class-A_CS"/>
</dbReference>
<dbReference type="InterPro" id="IPR000859">
    <property type="entry name" value="CUB_dom"/>
</dbReference>
<evidence type="ECO:0000256" key="1">
    <source>
        <dbReference type="ARBA" id="ARBA00023157"/>
    </source>
</evidence>
<dbReference type="SUPFAM" id="SSF49854">
    <property type="entry name" value="Spermadhesin, CUB domain"/>
    <property type="match status" value="2"/>
</dbReference>
<dbReference type="InterPro" id="IPR035914">
    <property type="entry name" value="Sperma_CUB_dom_sf"/>
</dbReference>
<keyword evidence="7" id="KW-1185">Reference proteome</keyword>
<evidence type="ECO:0000259" key="5">
    <source>
        <dbReference type="PROSITE" id="PS01180"/>
    </source>
</evidence>
<dbReference type="PROSITE" id="PS01180">
    <property type="entry name" value="CUB"/>
    <property type="match status" value="1"/>
</dbReference>
<feature type="disulfide bond" evidence="2">
    <location>
        <begin position="71"/>
        <end position="89"/>
    </location>
</feature>
<keyword evidence="3" id="KW-0812">Transmembrane</keyword>
<evidence type="ECO:0000256" key="3">
    <source>
        <dbReference type="SAM" id="Phobius"/>
    </source>
</evidence>
<dbReference type="Gene3D" id="4.10.400.10">
    <property type="entry name" value="Low-density Lipoprotein Receptor"/>
    <property type="match status" value="1"/>
</dbReference>
<evidence type="ECO:0000256" key="4">
    <source>
        <dbReference type="SAM" id="SignalP"/>
    </source>
</evidence>
<organism evidence="6 7">
    <name type="scientific">Anopheles farauti</name>
    <dbReference type="NCBI Taxonomy" id="69004"/>
    <lineage>
        <taxon>Eukaryota</taxon>
        <taxon>Metazoa</taxon>
        <taxon>Ecdysozoa</taxon>
        <taxon>Arthropoda</taxon>
        <taxon>Hexapoda</taxon>
        <taxon>Insecta</taxon>
        <taxon>Pterygota</taxon>
        <taxon>Neoptera</taxon>
        <taxon>Endopterygota</taxon>
        <taxon>Diptera</taxon>
        <taxon>Nematocera</taxon>
        <taxon>Culicoidea</taxon>
        <taxon>Culicidae</taxon>
        <taxon>Anophelinae</taxon>
        <taxon>Anopheles</taxon>
    </lineage>
</organism>
<feature type="chain" id="PRO_5008132509" description="CUB domain-containing protein" evidence="4">
    <location>
        <begin position="20"/>
        <end position="1272"/>
    </location>
</feature>
<dbReference type="Gene3D" id="2.60.120.290">
    <property type="entry name" value="Spermadhesin, CUB domain"/>
    <property type="match status" value="2"/>
</dbReference>
<accession>A0A182Q9V2</accession>
<evidence type="ECO:0000313" key="7">
    <source>
        <dbReference type="Proteomes" id="UP000075886"/>
    </source>
</evidence>
<dbReference type="AlphaFoldDB" id="A0A182Q9V2"/>
<dbReference type="PROSITE" id="PS01209">
    <property type="entry name" value="LDLRA_1"/>
    <property type="match status" value="1"/>
</dbReference>
<dbReference type="PROSITE" id="PS50068">
    <property type="entry name" value="LDLRA_2"/>
    <property type="match status" value="1"/>
</dbReference>
<evidence type="ECO:0000313" key="6">
    <source>
        <dbReference type="EnsemblMetazoa" id="AFAF005922-PA"/>
    </source>
</evidence>
<sequence length="1272" mass="141560">MVLLAALSTLGLVVTLVAAKSGSVSNPAVLIAKHDQLPTALALAAGQKSQYNNRGAGAAQRQQCALSEHTCTNGRCIPWDKYCNNVNDCGDGSDEPRFCTRCNRTYYGNIGLTYNLELHRPKEDRIPYVCILTFTAAGGSYGDIVQVTLDSFTLGRFVSYTENGCPDGYLQVSEAKRANVGGMWCGTTWGPAIFYSETDSLVMTIKLFKLSRDQSGYNFDFRIQYKMLARASAVVRYGGHRHEYIPPWTNVTYIPNYPLIEDFTNSTAHSEHQTYQETTVGGGQRNRMISLGAGNDLPYHTTYDNMTRGGATNIGPSHRGGPATGGSGTMFGRQNGSTDWMPLGPGVPRMPLNYTEPQYYLGDLMQGTFCSRIFTNCDKKVCRLQSPNFPGIYPRNLTCYFAVRQHDVPPGKHAFIVISQPKGNLVWISTEASAGATTNGARDEKEKHKPRLQTWNECDSVQPPIVSTRPTRGPAGMDNRKPIDDIIRRCFVRSLISPFIIFYVDTSQAHMYGVDWMLSLLAVGFSVHSQLQEETFIICRPGCLKEATTMGRIARQRIDNSSIPPGTVQDYITVYDGYTTRDPIILKICGGGQAIPQAISSGPELLVEFTTSPFGTFNTPQTSGHSLHGFQLEVSVRFVDIQTPTYAKSKRICEFWLRGTGHGVLQNPLHSLAPNTTCLYHLQGTEARALDAINIPRRSGALSTSPTRFKVWISVMKFELAPEFGATEEQMLQYQTKEDCSGMLRIWDGPLREVPICKDIDCLTTDKDGTQRSSIRFGANTTNIIARYCRGSVPRSCDHGILNMTSARPCTLSESFVSSSDFVTLELKTSDSTVLRPLQFALRYEFVDLLQDGTAIGGENECHRRFASSQMERKGPHPVRSVRNIFLFGRGGAKHLHCIYRFEAQRGERVRIEINRAMTGNRTCDSRIDPDTGRSYCFGDSTARVEIFERPWHESILFPRGCICNSTNNSFLPIVFTSTGREVEIHFSAANMTNGDDPDSLSFEASYEFVKGPMMCKDVRRKNAITGVVTLSSGEIECRNRPWLIEPSYDRYLYIRLKGLFLRKFNPATPLAYNASFSTVTPIRCYTKSRVIITNGEGISVTACPLPEETNHRHMVEVFSAGWGRKHPFFGAEASRVVSVEFLNPDEGGHYAFSWLELTKRPSASYALVQEECPYLCPDLNACVNASIWCDGVEQCPSGEDEAFTHCSALLRLPAEILAGLSVLLLVLCCGLFGYLYRKIKRNCRRTSVLQTRLKSLSSMDTAVFEDKEVIC</sequence>
<dbReference type="GO" id="GO:0005886">
    <property type="term" value="C:plasma membrane"/>
    <property type="evidence" value="ECO:0007669"/>
    <property type="project" value="TreeGrafter"/>
</dbReference>
<keyword evidence="4" id="KW-0732">Signal</keyword>
<dbReference type="SMART" id="SM00192">
    <property type="entry name" value="LDLa"/>
    <property type="match status" value="2"/>
</dbReference>
<dbReference type="EMBL" id="AXCN02000458">
    <property type="status" value="NOT_ANNOTATED_CDS"/>
    <property type="molecule type" value="Genomic_DNA"/>
</dbReference>
<feature type="domain" description="CUB" evidence="5">
    <location>
        <begin position="102"/>
        <end position="228"/>
    </location>
</feature>
<dbReference type="SMART" id="SM00042">
    <property type="entry name" value="CUB"/>
    <property type="match status" value="1"/>
</dbReference>
<dbReference type="CDD" id="cd00112">
    <property type="entry name" value="LDLa"/>
    <property type="match status" value="1"/>
</dbReference>
<dbReference type="Pfam" id="PF25090">
    <property type="entry name" value="DUF7805"/>
    <property type="match status" value="1"/>
</dbReference>
<dbReference type="PANTHER" id="PTHR47537">
    <property type="entry name" value="CUBILIN"/>
    <property type="match status" value="1"/>
</dbReference>
<feature type="signal peptide" evidence="4">
    <location>
        <begin position="1"/>
        <end position="19"/>
    </location>
</feature>
<dbReference type="InterPro" id="IPR056707">
    <property type="entry name" value="DUF7805"/>
</dbReference>
<proteinExistence type="predicted"/>
<dbReference type="EMBL" id="AXCN02000457">
    <property type="status" value="NOT_ANNOTATED_CDS"/>
    <property type="molecule type" value="Genomic_DNA"/>
</dbReference>
<dbReference type="VEuPathDB" id="VectorBase:AFAF005922"/>
<feature type="disulfide bond" evidence="2">
    <location>
        <begin position="64"/>
        <end position="76"/>
    </location>
</feature>
<reference evidence="7" key="1">
    <citation type="submission" date="2014-01" db="EMBL/GenBank/DDBJ databases">
        <title>The Genome Sequence of Anopheles farauti FAR1 (V2).</title>
        <authorList>
            <consortium name="The Broad Institute Genomics Platform"/>
            <person name="Neafsey D.E."/>
            <person name="Besansky N."/>
            <person name="Howell P."/>
            <person name="Walton C."/>
            <person name="Young S.K."/>
            <person name="Zeng Q."/>
            <person name="Gargeya S."/>
            <person name="Fitzgerald M."/>
            <person name="Haas B."/>
            <person name="Abouelleil A."/>
            <person name="Allen A.W."/>
            <person name="Alvarado L."/>
            <person name="Arachchi H.M."/>
            <person name="Berlin A.M."/>
            <person name="Chapman S.B."/>
            <person name="Gainer-Dewar J."/>
            <person name="Goldberg J."/>
            <person name="Griggs A."/>
            <person name="Gujja S."/>
            <person name="Hansen M."/>
            <person name="Howarth C."/>
            <person name="Imamovic A."/>
            <person name="Ireland A."/>
            <person name="Larimer J."/>
            <person name="McCowan C."/>
            <person name="Murphy C."/>
            <person name="Pearson M."/>
            <person name="Poon T.W."/>
            <person name="Priest M."/>
            <person name="Roberts A."/>
            <person name="Saif S."/>
            <person name="Shea T."/>
            <person name="Sisk P."/>
            <person name="Sykes S."/>
            <person name="Wortman J."/>
            <person name="Nusbaum C."/>
            <person name="Birren B."/>
        </authorList>
    </citation>
    <scope>NUCLEOTIDE SEQUENCE [LARGE SCALE GENOMIC DNA]</scope>
    <source>
        <strain evidence="7">FAR1</strain>
    </source>
</reference>
<dbReference type="InterPro" id="IPR036055">
    <property type="entry name" value="LDL_receptor-like_sf"/>
</dbReference>
<dbReference type="EnsemblMetazoa" id="AFAF005922-RA">
    <property type="protein sequence ID" value="AFAF005922-PA"/>
    <property type="gene ID" value="AFAF005922"/>
</dbReference>